<dbReference type="PANTHER" id="PTHR46481:SF10">
    <property type="entry name" value="ZINC FINGER BED DOMAIN-CONTAINING PROTEIN 39"/>
    <property type="match status" value="1"/>
</dbReference>
<evidence type="ECO:0000256" key="5">
    <source>
        <dbReference type="ARBA" id="ARBA00023242"/>
    </source>
</evidence>
<dbReference type="PANTHER" id="PTHR46481">
    <property type="entry name" value="ZINC FINGER BED DOMAIN-CONTAINING PROTEIN 4"/>
    <property type="match status" value="1"/>
</dbReference>
<dbReference type="GO" id="GO:0008270">
    <property type="term" value="F:zinc ion binding"/>
    <property type="evidence" value="ECO:0007669"/>
    <property type="project" value="UniProtKB-KW"/>
</dbReference>
<evidence type="ECO:0000313" key="7">
    <source>
        <dbReference type="Proteomes" id="UP000829999"/>
    </source>
</evidence>
<dbReference type="RefSeq" id="XP_050561099.1">
    <property type="nucleotide sequence ID" value="XM_050705142.1"/>
</dbReference>
<keyword evidence="3" id="KW-0863">Zinc-finger</keyword>
<dbReference type="GeneID" id="118264432"/>
<evidence type="ECO:0000256" key="1">
    <source>
        <dbReference type="ARBA" id="ARBA00004123"/>
    </source>
</evidence>
<organism evidence="7 8">
    <name type="scientific">Spodoptera frugiperda</name>
    <name type="common">Fall armyworm</name>
    <dbReference type="NCBI Taxonomy" id="7108"/>
    <lineage>
        <taxon>Eukaryota</taxon>
        <taxon>Metazoa</taxon>
        <taxon>Ecdysozoa</taxon>
        <taxon>Arthropoda</taxon>
        <taxon>Hexapoda</taxon>
        <taxon>Insecta</taxon>
        <taxon>Pterygota</taxon>
        <taxon>Neoptera</taxon>
        <taxon>Endopterygota</taxon>
        <taxon>Lepidoptera</taxon>
        <taxon>Glossata</taxon>
        <taxon>Ditrysia</taxon>
        <taxon>Noctuoidea</taxon>
        <taxon>Noctuidae</taxon>
        <taxon>Amphipyrinae</taxon>
        <taxon>Spodoptera</taxon>
    </lineage>
</organism>
<name>A0A9R0E8R5_SPOFR</name>
<accession>A0A9R0E8R5</accession>
<dbReference type="Proteomes" id="UP000829999">
    <property type="component" value="Chromosome 26"/>
</dbReference>
<comment type="subcellular location">
    <subcellularLocation>
        <location evidence="1">Nucleus</location>
    </subcellularLocation>
</comment>
<evidence type="ECO:0000313" key="8">
    <source>
        <dbReference type="RefSeq" id="XP_050561099.1"/>
    </source>
</evidence>
<keyword evidence="4" id="KW-0862">Zinc</keyword>
<dbReference type="AlphaFoldDB" id="A0A9R0E8R5"/>
<evidence type="ECO:0000256" key="3">
    <source>
        <dbReference type="ARBA" id="ARBA00022771"/>
    </source>
</evidence>
<keyword evidence="5" id="KW-0539">Nucleus</keyword>
<dbReference type="Pfam" id="PF05699">
    <property type="entry name" value="Dimer_Tnp_hAT"/>
    <property type="match status" value="1"/>
</dbReference>
<protein>
    <submittedName>
        <fullName evidence="8">Zinc finger BED domain-containing protein 4</fullName>
    </submittedName>
</protein>
<sequence length="498" mass="57275">MLPAVYEKVKAELKDTVRSQVKSLCITIDIWTSLANDSMLAVTGHYIEEEEFAIKSLLLDCVPLDDAHTAKNLADTIKSICQEWNVSDKILLAVSDNGANIKSAIERELAWKHFPCYTHTLNLAVSDVLKSPEIAEILNKMKGIVRHFKKSNLAWEKLKRYQEQAGTTAKRLLQEVPTRWNSTYYMLQRCVEIREPLNSAMVNLGMSPVTSYEWELCQELCQILHPCEEVTRELSGQKYITGSLVIPITVGLIKALEQLGEQNVLMSDIDKIRQDLIGNIKRRFYNLNNSKTFGNCMFLDPRFKFYFDDPHVADETKRRMVSLVAAQHSRDAVTTNNITINIEEVEPTSCPRPIKSIWQDFERRMQGIQPEGTAQSRAIVEVQRYYDDKIINRNECPLKWWREHKSGYPTLYKIAATKLNAMASSVPCERVFSAAGNILNERWTRLGKNRARASARRDQYREDGFLIKKEEERFEDKINKTLFFGFDDASEARTTGKQ</sequence>
<dbReference type="GO" id="GO:0046983">
    <property type="term" value="F:protein dimerization activity"/>
    <property type="evidence" value="ECO:0007669"/>
    <property type="project" value="InterPro"/>
</dbReference>
<evidence type="ECO:0000256" key="2">
    <source>
        <dbReference type="ARBA" id="ARBA00022723"/>
    </source>
</evidence>
<dbReference type="OrthoDB" id="1607513at2759"/>
<dbReference type="InterPro" id="IPR052035">
    <property type="entry name" value="ZnF_BED_domain_contain"/>
</dbReference>
<keyword evidence="7" id="KW-1185">Reference proteome</keyword>
<dbReference type="InterPro" id="IPR008906">
    <property type="entry name" value="HATC_C_dom"/>
</dbReference>
<gene>
    <name evidence="8" type="primary">LOC118264432</name>
</gene>
<feature type="domain" description="HAT C-terminal dimerisation" evidence="6">
    <location>
        <begin position="381"/>
        <end position="449"/>
    </location>
</feature>
<dbReference type="SUPFAM" id="SSF53098">
    <property type="entry name" value="Ribonuclease H-like"/>
    <property type="match status" value="1"/>
</dbReference>
<dbReference type="InterPro" id="IPR012337">
    <property type="entry name" value="RNaseH-like_sf"/>
</dbReference>
<proteinExistence type="predicted"/>
<dbReference type="GO" id="GO:0005634">
    <property type="term" value="C:nucleus"/>
    <property type="evidence" value="ECO:0007669"/>
    <property type="project" value="UniProtKB-SubCell"/>
</dbReference>
<reference evidence="8" key="1">
    <citation type="submission" date="2025-08" db="UniProtKB">
        <authorList>
            <consortium name="RefSeq"/>
        </authorList>
    </citation>
    <scope>IDENTIFICATION</scope>
    <source>
        <tissue evidence="8">Whole larval tissue</tissue>
    </source>
</reference>
<evidence type="ECO:0000256" key="4">
    <source>
        <dbReference type="ARBA" id="ARBA00022833"/>
    </source>
</evidence>
<keyword evidence="2" id="KW-0479">Metal-binding</keyword>
<evidence type="ECO:0000259" key="6">
    <source>
        <dbReference type="Pfam" id="PF05699"/>
    </source>
</evidence>